<accession>A0A2Z5MTD5</accession>
<organism evidence="1 2">
    <name type="scientific">Burkholderia pyrrocinia</name>
    <name type="common">Pseudomonas pyrrocinia</name>
    <dbReference type="NCBI Taxonomy" id="60550"/>
    <lineage>
        <taxon>Bacteria</taxon>
        <taxon>Pseudomonadati</taxon>
        <taxon>Pseudomonadota</taxon>
        <taxon>Betaproteobacteria</taxon>
        <taxon>Burkholderiales</taxon>
        <taxon>Burkholderiaceae</taxon>
        <taxon>Burkholderia</taxon>
        <taxon>Burkholderia cepacia complex</taxon>
    </lineage>
</organism>
<proteinExistence type="predicted"/>
<dbReference type="AlphaFoldDB" id="A0A2Z5MTD5"/>
<dbReference type="OrthoDB" id="9027266at2"/>
<sequence>MSTIEEEFRRSTDDWHGIAYAHEREAAGSFRAYLKRIAPEIPPHHVITNVQIVMCTTYTKEGRTPFLRISHFDAGEMPDPVAAFHERVATNTLDSKFTVVKCGLDLFEAFSDFEISLTACGYDIVPIDEPGAIYRSQDDVDDGPEN</sequence>
<name>A0A2Z5MTD5_BURPY</name>
<dbReference type="EMBL" id="CP024902">
    <property type="protein sequence ID" value="AXF20563.1"/>
    <property type="molecule type" value="Genomic_DNA"/>
</dbReference>
<dbReference type="RefSeq" id="WP_114176976.1">
    <property type="nucleotide sequence ID" value="NZ_CP024902.1"/>
</dbReference>
<evidence type="ECO:0000313" key="2">
    <source>
        <dbReference type="Proteomes" id="UP000253104"/>
    </source>
</evidence>
<dbReference type="Proteomes" id="UP000253104">
    <property type="component" value="Chromosome mHSR5_A"/>
</dbReference>
<protein>
    <submittedName>
        <fullName evidence="1">Uncharacterized protein</fullName>
    </submittedName>
</protein>
<evidence type="ECO:0000313" key="1">
    <source>
        <dbReference type="EMBL" id="AXF20563.1"/>
    </source>
</evidence>
<gene>
    <name evidence="1" type="ORF">CUJ89_08755</name>
</gene>
<reference evidence="1 2" key="1">
    <citation type="journal article" date="2018" name="ISME J.">
        <title>Involvement of Burkholderiaceae and sulfurous volatiles in disease-suppressive soils.</title>
        <authorList>
            <person name="Carrion V.J."/>
            <person name="Cordovez V."/>
            <person name="Tyc O."/>
            <person name="Etalo D.W."/>
            <person name="de Bruijn I."/>
            <person name="de Jager V.C."/>
            <person name="Medema M.H."/>
            <person name="Eberl L."/>
            <person name="Raaijmakers J.M."/>
        </authorList>
    </citation>
    <scope>NUCLEOTIDE SEQUENCE [LARGE SCALE GENOMIC DNA]</scope>
    <source>
        <strain evidence="2">mHSR5</strain>
    </source>
</reference>